<protein>
    <submittedName>
        <fullName evidence="2">Uncharacterized protein</fullName>
    </submittedName>
</protein>
<organism evidence="2 3">
    <name type="scientific">Cyphomyrmex costatus</name>
    <dbReference type="NCBI Taxonomy" id="456900"/>
    <lineage>
        <taxon>Eukaryota</taxon>
        <taxon>Metazoa</taxon>
        <taxon>Ecdysozoa</taxon>
        <taxon>Arthropoda</taxon>
        <taxon>Hexapoda</taxon>
        <taxon>Insecta</taxon>
        <taxon>Pterygota</taxon>
        <taxon>Neoptera</taxon>
        <taxon>Endopterygota</taxon>
        <taxon>Hymenoptera</taxon>
        <taxon>Apocrita</taxon>
        <taxon>Aculeata</taxon>
        <taxon>Formicoidea</taxon>
        <taxon>Formicidae</taxon>
        <taxon>Myrmicinae</taxon>
        <taxon>Cyphomyrmex</taxon>
    </lineage>
</organism>
<evidence type="ECO:0000256" key="1">
    <source>
        <dbReference type="SAM" id="Coils"/>
    </source>
</evidence>
<gene>
    <name evidence="2" type="ORF">ALC62_09767</name>
</gene>
<accession>A0A195CFB0</accession>
<dbReference type="Proteomes" id="UP000078542">
    <property type="component" value="Unassembled WGS sequence"/>
</dbReference>
<proteinExistence type="predicted"/>
<keyword evidence="1" id="KW-0175">Coiled coil</keyword>
<keyword evidence="3" id="KW-1185">Reference proteome</keyword>
<evidence type="ECO:0000313" key="3">
    <source>
        <dbReference type="Proteomes" id="UP000078542"/>
    </source>
</evidence>
<feature type="coiled-coil region" evidence="1">
    <location>
        <begin position="26"/>
        <end position="60"/>
    </location>
</feature>
<reference evidence="2 3" key="1">
    <citation type="submission" date="2016-03" db="EMBL/GenBank/DDBJ databases">
        <title>Cyphomyrmex costatus WGS genome.</title>
        <authorList>
            <person name="Nygaard S."/>
            <person name="Hu H."/>
            <person name="Boomsma J."/>
            <person name="Zhang G."/>
        </authorList>
    </citation>
    <scope>NUCLEOTIDE SEQUENCE [LARGE SCALE GENOMIC DNA]</scope>
    <source>
        <strain evidence="2">MS0001</strain>
        <tissue evidence="2">Whole body</tissue>
    </source>
</reference>
<sequence>MDRENQESHDDPQFVKVLVTCLKMEIATIKENLDANTDEIKQLKTIIRSELNKRKELKGKTAQMNNIKLILNDTLTKLYTNINEISDTLETMKANADDQYKLNQLRSQEYQDIVDEYKKTWNEYHTIYEEFPLAKARNAAKINLEKLKINYMVMSYKKTEMMTIIKQRQRINWIRTRCKIIEFATMMLKHLKLEVKFTKLKVNVKYHRKELQSIEAELQVLRNKEEDQKRQRKQKMLEMAPPKINIPFREMYAQNQMRAKVQRQVSVHESFDVICFSDISVNTLFLEELCINENTAVLPTKIDAEVTHDNDYTLPPVETDVSNSKNTIVSEKDDAHAVSVTLGAEPSTEQVILTDNDVEMKEIHHEDTQNSQESFKTQLSCRTKESSLKHSAINNTQDEIEAKRIRLQRQESINKITAPQLSAIVKRMDWKSPRSVPKIKKIETVHYNVTPLMPISKSLERIPITASSMFSPMHYEYCESNISSIDQDYLSKGCKL</sequence>
<dbReference type="AlphaFoldDB" id="A0A195CFB0"/>
<dbReference type="EMBL" id="KQ977827">
    <property type="protein sequence ID" value="KYM99420.1"/>
    <property type="molecule type" value="Genomic_DNA"/>
</dbReference>
<name>A0A195CFB0_9HYME</name>
<feature type="coiled-coil region" evidence="1">
    <location>
        <begin position="204"/>
        <end position="238"/>
    </location>
</feature>
<evidence type="ECO:0000313" key="2">
    <source>
        <dbReference type="EMBL" id="KYM99420.1"/>
    </source>
</evidence>